<evidence type="ECO:0000256" key="1">
    <source>
        <dbReference type="SAM" id="MobiDB-lite"/>
    </source>
</evidence>
<dbReference type="Proteomes" id="UP000515135">
    <property type="component" value="Unplaced"/>
</dbReference>
<name>A0A6P4ZA49_BRABE</name>
<dbReference type="AlphaFoldDB" id="A0A6P4ZA49"/>
<dbReference type="GeneID" id="109471653"/>
<keyword evidence="3" id="KW-1185">Reference proteome</keyword>
<keyword evidence="2" id="KW-0812">Transmembrane</keyword>
<dbReference type="KEGG" id="bbel:109471653"/>
<proteinExistence type="predicted"/>
<organism evidence="3 4">
    <name type="scientific">Branchiostoma belcheri</name>
    <name type="common">Amphioxus</name>
    <dbReference type="NCBI Taxonomy" id="7741"/>
    <lineage>
        <taxon>Eukaryota</taxon>
        <taxon>Metazoa</taxon>
        <taxon>Chordata</taxon>
        <taxon>Cephalochordata</taxon>
        <taxon>Leptocardii</taxon>
        <taxon>Amphioxiformes</taxon>
        <taxon>Branchiostomatidae</taxon>
        <taxon>Branchiostoma</taxon>
    </lineage>
</organism>
<accession>A0A6P4ZA49</accession>
<feature type="transmembrane region" description="Helical" evidence="2">
    <location>
        <begin position="6"/>
        <end position="32"/>
    </location>
</feature>
<reference evidence="4" key="1">
    <citation type="submission" date="2025-08" db="UniProtKB">
        <authorList>
            <consortium name="RefSeq"/>
        </authorList>
    </citation>
    <scope>IDENTIFICATION</scope>
    <source>
        <tissue evidence="4">Gonad</tissue>
    </source>
</reference>
<evidence type="ECO:0000313" key="4">
    <source>
        <dbReference type="RefSeq" id="XP_019626551.1"/>
    </source>
</evidence>
<evidence type="ECO:0000313" key="3">
    <source>
        <dbReference type="Proteomes" id="UP000515135"/>
    </source>
</evidence>
<dbReference type="RefSeq" id="XP_019626551.1">
    <property type="nucleotide sequence ID" value="XM_019770992.1"/>
</dbReference>
<gene>
    <name evidence="4" type="primary">LOC109471653</name>
</gene>
<keyword evidence="2" id="KW-1133">Transmembrane helix</keyword>
<keyword evidence="2" id="KW-0472">Membrane</keyword>
<evidence type="ECO:0000256" key="2">
    <source>
        <dbReference type="SAM" id="Phobius"/>
    </source>
</evidence>
<feature type="region of interest" description="Disordered" evidence="1">
    <location>
        <begin position="37"/>
        <end position="98"/>
    </location>
</feature>
<protein>
    <submittedName>
        <fullName evidence="4">Uncharacterized protein LOC109471653</fullName>
    </submittedName>
</protein>
<sequence>MGHGQSVLVWAVPVSIISAVLLVIVVAAFFIFKRRRATKQRGTSNDECEMVDPQDSRLPTRSPHAPATVSPRPGASETQSAGSEYQALDPRTMCDTDSDYTSLRDYEVAYDPEYENTFGKAYENA</sequence>